<gene>
    <name evidence="1" type="ORF">GCM10011571_21730</name>
</gene>
<dbReference type="PROSITE" id="PS51257">
    <property type="entry name" value="PROKAR_LIPOPROTEIN"/>
    <property type="match status" value="1"/>
</dbReference>
<sequence>MKRWLTLCIIFPLLIAGCSSLKEESKSKPPETKKTAQKITIHQNTTAETAKKIAQQHPRVDEAAAVAVNDELSVGLNVSNVNRLFLKSIRKEVFSALRKRFPKHDIHVTTDSKIFKELQQVASSIQKNPTIDKTKVHQKLQKINDDMKG</sequence>
<dbReference type="AlphaFoldDB" id="A0A8J2YCX1"/>
<evidence type="ECO:0000313" key="2">
    <source>
        <dbReference type="Proteomes" id="UP000625210"/>
    </source>
</evidence>
<dbReference type="Proteomes" id="UP000625210">
    <property type="component" value="Unassembled WGS sequence"/>
</dbReference>
<evidence type="ECO:0008006" key="3">
    <source>
        <dbReference type="Google" id="ProtNLM"/>
    </source>
</evidence>
<reference evidence="1" key="2">
    <citation type="submission" date="2020-09" db="EMBL/GenBank/DDBJ databases">
        <authorList>
            <person name="Sun Q."/>
            <person name="Zhou Y."/>
        </authorList>
    </citation>
    <scope>NUCLEOTIDE SEQUENCE</scope>
    <source>
        <strain evidence="1">CGMCC 1.15179</strain>
    </source>
</reference>
<accession>A0A8J2YCX1</accession>
<name>A0A8J2YCX1_9BACL</name>
<dbReference type="InterPro" id="IPR019076">
    <property type="entry name" value="Spore_lipoprot_YhcN/YlaJ-like"/>
</dbReference>
<comment type="caution">
    <text evidence="1">The sequence shown here is derived from an EMBL/GenBank/DDBJ whole genome shotgun (WGS) entry which is preliminary data.</text>
</comment>
<dbReference type="Pfam" id="PF09580">
    <property type="entry name" value="Spore_YhcN_YlaJ"/>
    <property type="match status" value="1"/>
</dbReference>
<organism evidence="1 2">
    <name type="scientific">Marinithermofilum abyssi</name>
    <dbReference type="NCBI Taxonomy" id="1571185"/>
    <lineage>
        <taxon>Bacteria</taxon>
        <taxon>Bacillati</taxon>
        <taxon>Bacillota</taxon>
        <taxon>Bacilli</taxon>
        <taxon>Bacillales</taxon>
        <taxon>Thermoactinomycetaceae</taxon>
        <taxon>Marinithermofilum</taxon>
    </lineage>
</organism>
<protein>
    <recommendedName>
        <fullName evidence="3">Sporulation lipoprotein YhcN/YlaJ (Spore_YhcN_YlaJ)</fullName>
    </recommendedName>
</protein>
<keyword evidence="2" id="KW-1185">Reference proteome</keyword>
<reference evidence="1" key="1">
    <citation type="journal article" date="2014" name="Int. J. Syst. Evol. Microbiol.">
        <title>Complete genome sequence of Corynebacterium casei LMG S-19264T (=DSM 44701T), isolated from a smear-ripened cheese.</title>
        <authorList>
            <consortium name="US DOE Joint Genome Institute (JGI-PGF)"/>
            <person name="Walter F."/>
            <person name="Albersmeier A."/>
            <person name="Kalinowski J."/>
            <person name="Ruckert C."/>
        </authorList>
    </citation>
    <scope>NUCLEOTIDE SEQUENCE</scope>
    <source>
        <strain evidence="1">CGMCC 1.15179</strain>
    </source>
</reference>
<dbReference type="EMBL" id="BMHQ01000007">
    <property type="protein sequence ID" value="GGE19461.1"/>
    <property type="molecule type" value="Genomic_DNA"/>
</dbReference>
<dbReference type="RefSeq" id="WP_188647917.1">
    <property type="nucleotide sequence ID" value="NZ_BMHQ01000007.1"/>
</dbReference>
<evidence type="ECO:0000313" key="1">
    <source>
        <dbReference type="EMBL" id="GGE19461.1"/>
    </source>
</evidence>
<proteinExistence type="predicted"/>